<proteinExistence type="predicted"/>
<protein>
    <submittedName>
        <fullName evidence="1">Uncharacterized protein</fullName>
    </submittedName>
</protein>
<name>A0A8J3MTU2_9CHLR</name>
<dbReference type="EMBL" id="BNJF01000003">
    <property type="protein sequence ID" value="GHO47515.1"/>
    <property type="molecule type" value="Genomic_DNA"/>
</dbReference>
<accession>A0A8J3MTU2</accession>
<dbReference type="AlphaFoldDB" id="A0A8J3MTU2"/>
<evidence type="ECO:0000313" key="2">
    <source>
        <dbReference type="Proteomes" id="UP000612362"/>
    </source>
</evidence>
<dbReference type="Proteomes" id="UP000612362">
    <property type="component" value="Unassembled WGS sequence"/>
</dbReference>
<evidence type="ECO:0000313" key="1">
    <source>
        <dbReference type="EMBL" id="GHO47515.1"/>
    </source>
</evidence>
<keyword evidence="2" id="KW-1185">Reference proteome</keyword>
<gene>
    <name evidence="1" type="ORF">KSX_56780</name>
</gene>
<comment type="caution">
    <text evidence="1">The sequence shown here is derived from an EMBL/GenBank/DDBJ whole genome shotgun (WGS) entry which is preliminary data.</text>
</comment>
<sequence length="68" mass="7954">MIQNAQDRFHAILSPQQDCFKQAETRASEVLEQRFGNRKHLQHLQWLFALGDAVGFAARCARSRRRSR</sequence>
<reference evidence="1" key="1">
    <citation type="submission" date="2020-10" db="EMBL/GenBank/DDBJ databases">
        <title>Taxonomic study of unclassified bacteria belonging to the class Ktedonobacteria.</title>
        <authorList>
            <person name="Yabe S."/>
            <person name="Wang C.M."/>
            <person name="Zheng Y."/>
            <person name="Sakai Y."/>
            <person name="Cavaletti L."/>
            <person name="Monciardini P."/>
            <person name="Donadio S."/>
        </authorList>
    </citation>
    <scope>NUCLEOTIDE SEQUENCE</scope>
    <source>
        <strain evidence="1">SOSP1-1</strain>
    </source>
</reference>
<organism evidence="1 2">
    <name type="scientific">Ktedonospora formicarum</name>
    <dbReference type="NCBI Taxonomy" id="2778364"/>
    <lineage>
        <taxon>Bacteria</taxon>
        <taxon>Bacillati</taxon>
        <taxon>Chloroflexota</taxon>
        <taxon>Ktedonobacteria</taxon>
        <taxon>Ktedonobacterales</taxon>
        <taxon>Ktedonobacteraceae</taxon>
        <taxon>Ktedonospora</taxon>
    </lineage>
</organism>